<dbReference type="GO" id="GO:0003677">
    <property type="term" value="F:DNA binding"/>
    <property type="evidence" value="ECO:0007669"/>
    <property type="project" value="UniProtKB-UniRule"/>
</dbReference>
<evidence type="ECO:0000256" key="3">
    <source>
        <dbReference type="ARBA" id="ARBA00022833"/>
    </source>
</evidence>
<evidence type="ECO:0000256" key="2">
    <source>
        <dbReference type="ARBA" id="ARBA00022771"/>
    </source>
</evidence>
<accession>A0ABD1FA75</accession>
<evidence type="ECO:0000313" key="8">
    <source>
        <dbReference type="Proteomes" id="UP001566132"/>
    </source>
</evidence>
<dbReference type="GO" id="GO:0008270">
    <property type="term" value="F:zinc ion binding"/>
    <property type="evidence" value="ECO:0007669"/>
    <property type="project" value="UniProtKB-KW"/>
</dbReference>
<evidence type="ECO:0000259" key="6">
    <source>
        <dbReference type="PROSITE" id="PS50950"/>
    </source>
</evidence>
<organism evidence="7 8">
    <name type="scientific">Hypothenemus hampei</name>
    <name type="common">Coffee berry borer</name>
    <dbReference type="NCBI Taxonomy" id="57062"/>
    <lineage>
        <taxon>Eukaryota</taxon>
        <taxon>Metazoa</taxon>
        <taxon>Ecdysozoa</taxon>
        <taxon>Arthropoda</taxon>
        <taxon>Hexapoda</taxon>
        <taxon>Insecta</taxon>
        <taxon>Pterygota</taxon>
        <taxon>Neoptera</taxon>
        <taxon>Endopterygota</taxon>
        <taxon>Coleoptera</taxon>
        <taxon>Polyphaga</taxon>
        <taxon>Cucujiformia</taxon>
        <taxon>Curculionidae</taxon>
        <taxon>Scolytinae</taxon>
        <taxon>Hypothenemus</taxon>
    </lineage>
</organism>
<evidence type="ECO:0000256" key="5">
    <source>
        <dbReference type="PROSITE-ProRule" id="PRU00309"/>
    </source>
</evidence>
<keyword evidence="4 5" id="KW-0238">DNA-binding</keyword>
<dbReference type="Pfam" id="PF05485">
    <property type="entry name" value="THAP"/>
    <property type="match status" value="1"/>
</dbReference>
<evidence type="ECO:0000256" key="1">
    <source>
        <dbReference type="ARBA" id="ARBA00022723"/>
    </source>
</evidence>
<dbReference type="Proteomes" id="UP001566132">
    <property type="component" value="Unassembled WGS sequence"/>
</dbReference>
<sequence>MASFFGEKKLNKKKCSVPYCSDKVSSQFRFPHYIREENLLNIWVNKISNKTLKSLSPKTIYLDHRVCGVHFREEMFSKETNRGIIRTAIPELFLFEDANVNLDPDAADTADLILFLDKLFDSLNCSKKFSLPGKPLKAAVTSSSPHLEFWKKSIQIISSMKFFSLKSNKFVSVPTLKNLIHTLHGLIYLTQELLNALENFFSCIRSYSVREVNPSVNHFRTSFKALIINNFLSTHSPTSNCKQDTYEGPLSNLREFFTSEIVVENTEVLKSDLVKTNNIRPGRSKLSKCTITYMSGFILKQIFKIVKCSNCKRNFTLRNSRDQLDFIEARQYKKCNLIIPGSYFTFLCSQAISRLNFLIPRLCHKQKLSVILAYNLLNQFDFKPLNCKDHIDTHQIFVSIVVKYSIFFWSKKINNILNGRDQKILRYNETNRKSVTIDPIKVIAYNRYKSKLKK</sequence>
<keyword evidence="2 5" id="KW-0863">Zinc-finger</keyword>
<evidence type="ECO:0000313" key="7">
    <source>
        <dbReference type="EMBL" id="KAL1516180.1"/>
    </source>
</evidence>
<dbReference type="SMART" id="SM00980">
    <property type="entry name" value="THAP"/>
    <property type="match status" value="1"/>
</dbReference>
<dbReference type="AlphaFoldDB" id="A0ABD1FA75"/>
<protein>
    <recommendedName>
        <fullName evidence="6">THAP-type domain-containing protein</fullName>
    </recommendedName>
</protein>
<dbReference type="PROSITE" id="PS50950">
    <property type="entry name" value="ZF_THAP"/>
    <property type="match status" value="1"/>
</dbReference>
<comment type="caution">
    <text evidence="7">The sequence shown here is derived from an EMBL/GenBank/DDBJ whole genome shotgun (WGS) entry which is preliminary data.</text>
</comment>
<proteinExistence type="predicted"/>
<keyword evidence="1" id="KW-0479">Metal-binding</keyword>
<dbReference type="SUPFAM" id="SSF57716">
    <property type="entry name" value="Glucocorticoid receptor-like (DNA-binding domain)"/>
    <property type="match status" value="1"/>
</dbReference>
<evidence type="ECO:0000256" key="4">
    <source>
        <dbReference type="ARBA" id="ARBA00023125"/>
    </source>
</evidence>
<dbReference type="EMBL" id="JBDJPC010000001">
    <property type="protein sequence ID" value="KAL1516180.1"/>
    <property type="molecule type" value="Genomic_DNA"/>
</dbReference>
<keyword evidence="3" id="KW-0862">Zinc</keyword>
<dbReference type="InterPro" id="IPR006612">
    <property type="entry name" value="THAP_Znf"/>
</dbReference>
<name>A0ABD1FA75_HYPHA</name>
<feature type="domain" description="THAP-type" evidence="6">
    <location>
        <begin position="10"/>
        <end position="93"/>
    </location>
</feature>
<reference evidence="7 8" key="1">
    <citation type="submission" date="2024-05" db="EMBL/GenBank/DDBJ databases">
        <title>Genetic variation in Jamaican populations of the coffee berry borer (Hypothenemus hampei).</title>
        <authorList>
            <person name="Errbii M."/>
            <person name="Myrie A."/>
        </authorList>
    </citation>
    <scope>NUCLEOTIDE SEQUENCE [LARGE SCALE GENOMIC DNA]</scope>
    <source>
        <strain evidence="7">JA-Hopewell-2020-01-JO</strain>
        <tissue evidence="7">Whole body</tissue>
    </source>
</reference>
<dbReference type="SMART" id="SM00692">
    <property type="entry name" value="DM3"/>
    <property type="match status" value="1"/>
</dbReference>
<gene>
    <name evidence="7" type="ORF">ABEB36_000099</name>
</gene>
<keyword evidence="8" id="KW-1185">Reference proteome</keyword>